<dbReference type="AlphaFoldDB" id="A0A6G2D6M9"/>
<dbReference type="EMBL" id="WNHJ01000873">
    <property type="protein sequence ID" value="MTV64500.1"/>
    <property type="molecule type" value="Genomic_DNA"/>
</dbReference>
<dbReference type="Proteomes" id="UP000474228">
    <property type="component" value="Unassembled WGS sequence"/>
</dbReference>
<sequence>MTPEEERDAIMRILSAMAIGIKPVISIEVEPSITITSEMTDTGIERFRFECERRLAELRSIK</sequence>
<organism evidence="1 2">
    <name type="scientific">Streptococcus pneumoniae</name>
    <dbReference type="NCBI Taxonomy" id="1313"/>
    <lineage>
        <taxon>Bacteria</taxon>
        <taxon>Bacillati</taxon>
        <taxon>Bacillota</taxon>
        <taxon>Bacilli</taxon>
        <taxon>Lactobacillales</taxon>
        <taxon>Streptococcaceae</taxon>
        <taxon>Streptococcus</taxon>
    </lineage>
</organism>
<gene>
    <name evidence="1" type="ORF">GM539_14290</name>
</gene>
<protein>
    <submittedName>
        <fullName evidence="1">Uncharacterized protein</fullName>
    </submittedName>
</protein>
<accession>A0A6G2D6M9</accession>
<name>A0A6G2D6M9_STREE</name>
<evidence type="ECO:0000313" key="1">
    <source>
        <dbReference type="EMBL" id="MTV64500.1"/>
    </source>
</evidence>
<evidence type="ECO:0000313" key="2">
    <source>
        <dbReference type="Proteomes" id="UP000474228"/>
    </source>
</evidence>
<reference evidence="1 2" key="1">
    <citation type="submission" date="2019-11" db="EMBL/GenBank/DDBJ databases">
        <title>Growth characteristics of pneumococcus vary with the chemical composition of the capsule and with environmental conditions.</title>
        <authorList>
            <person name="Tothpal A."/>
            <person name="Desobry K."/>
            <person name="Joshi S."/>
            <person name="Wyllie A.L."/>
            <person name="Weinberger D.M."/>
        </authorList>
    </citation>
    <scope>NUCLEOTIDE SEQUENCE [LARGE SCALE GENOMIC DNA]</scope>
    <source>
        <strain evidence="2">pnumococcus22F</strain>
    </source>
</reference>
<proteinExistence type="predicted"/>
<comment type="caution">
    <text evidence="1">The sequence shown here is derived from an EMBL/GenBank/DDBJ whole genome shotgun (WGS) entry which is preliminary data.</text>
</comment>